<dbReference type="PANTHER" id="PTHR40942">
    <property type="match status" value="1"/>
</dbReference>
<dbReference type="PANTHER" id="PTHR40942:SF4">
    <property type="entry name" value="CYTOCHROME C5"/>
    <property type="match status" value="1"/>
</dbReference>
<name>A0A011PJC3_9PROT</name>
<evidence type="ECO:0000259" key="6">
    <source>
        <dbReference type="Pfam" id="PF00149"/>
    </source>
</evidence>
<reference evidence="7" key="1">
    <citation type="submission" date="2014-02" db="EMBL/GenBank/DDBJ databases">
        <title>Expanding our view of genomic diversity in Candidatus Accumulibacter clades.</title>
        <authorList>
            <person name="Skennerton C.T."/>
            <person name="Barr J.J."/>
            <person name="Slater F.R."/>
            <person name="Bond P.L."/>
            <person name="Tyson G.W."/>
        </authorList>
    </citation>
    <scope>NUCLEOTIDE SEQUENCE [LARGE SCALE GENOMIC DNA]</scope>
</reference>
<dbReference type="EMBL" id="JFAX01000016">
    <property type="protein sequence ID" value="EXI66369.1"/>
    <property type="molecule type" value="Genomic_DNA"/>
</dbReference>
<accession>A0A011PJC3</accession>
<dbReference type="InterPro" id="IPR004617">
    <property type="entry name" value="ApaH"/>
</dbReference>
<comment type="catalytic activity">
    <reaction evidence="4 5">
        <text>P(1),P(4)-bis(5'-adenosyl) tetraphosphate + H2O = 2 ADP + 2 H(+)</text>
        <dbReference type="Rhea" id="RHEA:24252"/>
        <dbReference type="ChEBI" id="CHEBI:15377"/>
        <dbReference type="ChEBI" id="CHEBI:15378"/>
        <dbReference type="ChEBI" id="CHEBI:58141"/>
        <dbReference type="ChEBI" id="CHEBI:456216"/>
        <dbReference type="EC" id="3.6.1.41"/>
    </reaction>
</comment>
<dbReference type="Pfam" id="PF00149">
    <property type="entry name" value="Metallophos"/>
    <property type="match status" value="1"/>
</dbReference>
<dbReference type="HAMAP" id="MF_00199">
    <property type="entry name" value="ApaH"/>
    <property type="match status" value="1"/>
</dbReference>
<dbReference type="InterPro" id="IPR004843">
    <property type="entry name" value="Calcineurin-like_PHP"/>
</dbReference>
<evidence type="ECO:0000256" key="3">
    <source>
        <dbReference type="ARBA" id="ARBA00022801"/>
    </source>
</evidence>
<keyword evidence="3 5" id="KW-0378">Hydrolase</keyword>
<dbReference type="NCBIfam" id="NF001204">
    <property type="entry name" value="PRK00166.1"/>
    <property type="match status" value="1"/>
</dbReference>
<proteinExistence type="inferred from homology"/>
<dbReference type="InterPro" id="IPR029052">
    <property type="entry name" value="Metallo-depent_PP-like"/>
</dbReference>
<dbReference type="STRING" id="1454001.AW08_02726"/>
<dbReference type="CDD" id="cd07422">
    <property type="entry name" value="MPP_ApaH"/>
    <property type="match status" value="1"/>
</dbReference>
<evidence type="ECO:0000256" key="2">
    <source>
        <dbReference type="ARBA" id="ARBA00005419"/>
    </source>
</evidence>
<dbReference type="Proteomes" id="UP000020218">
    <property type="component" value="Unassembled WGS sequence"/>
</dbReference>
<dbReference type="EC" id="3.6.1.41" evidence="5"/>
<evidence type="ECO:0000256" key="1">
    <source>
        <dbReference type="ARBA" id="ARBA00003413"/>
    </source>
</evidence>
<comment type="caution">
    <text evidence="7">The sequence shown here is derived from an EMBL/GenBank/DDBJ whole genome shotgun (WGS) entry which is preliminary data.</text>
</comment>
<organism evidence="7 8">
    <name type="scientific">Candidatus Accumulibacter adjunctus</name>
    <dbReference type="NCBI Taxonomy" id="1454001"/>
    <lineage>
        <taxon>Bacteria</taxon>
        <taxon>Pseudomonadati</taxon>
        <taxon>Pseudomonadota</taxon>
        <taxon>Betaproteobacteria</taxon>
        <taxon>Candidatus Accumulibacter</taxon>
    </lineage>
</organism>
<dbReference type="PIRSF" id="PIRSF000903">
    <property type="entry name" value="B5n-ttraPtase_sm"/>
    <property type="match status" value="1"/>
</dbReference>
<sequence>MATYAIGDIQGCLDSLLLLLERCRFDRDRDRLWLVGDLVNRGPRSLDTLRFVRDLGPAATTVLGNHDLYLLMVAAGLDRRGKGDTLDEVLAAPDRVELLDWLRRQKLCHLEGDFCLVHAGLLPQWTATSARALAAEVEAVLQGPSCAEFLANLWGSEPLSWSDELQGWSRLRVIVNAMTRMRFCSLSGAMDLKTKGEATDAPADHLPWFDIPGRRSTDTVLIIGHWSALGLRIEDKLLALDSGCFWGRHLSAVRLEDRAVFQVDCSNGESQV</sequence>
<protein>
    <recommendedName>
        <fullName evidence="5">Bis(5'-nucleosyl)-tetraphosphatase, symmetrical</fullName>
        <ecNumber evidence="5">3.6.1.41</ecNumber>
    </recommendedName>
    <alternativeName>
        <fullName evidence="5">Ap4A hydrolase</fullName>
    </alternativeName>
    <alternativeName>
        <fullName evidence="5">Diadenosine 5',5'''-P1,P4-tetraphosphate pyrophosphohydrolase</fullName>
    </alternativeName>
    <alternativeName>
        <fullName evidence="5">Diadenosine tetraphosphatase</fullName>
    </alternativeName>
</protein>
<dbReference type="Gene3D" id="3.60.21.10">
    <property type="match status" value="1"/>
</dbReference>
<comment type="similarity">
    <text evidence="2 5">Belongs to the Ap4A hydrolase family.</text>
</comment>
<evidence type="ECO:0000256" key="5">
    <source>
        <dbReference type="HAMAP-Rule" id="MF_00199"/>
    </source>
</evidence>
<keyword evidence="8" id="KW-1185">Reference proteome</keyword>
<dbReference type="AlphaFoldDB" id="A0A011PJC3"/>
<evidence type="ECO:0000256" key="4">
    <source>
        <dbReference type="ARBA" id="ARBA00049417"/>
    </source>
</evidence>
<gene>
    <name evidence="5 7" type="primary">apaH</name>
    <name evidence="7" type="ORF">AW08_02726</name>
</gene>
<dbReference type="SUPFAM" id="SSF56300">
    <property type="entry name" value="Metallo-dependent phosphatases"/>
    <property type="match status" value="1"/>
</dbReference>
<dbReference type="GO" id="GO:0008803">
    <property type="term" value="F:bis(5'-nucleosyl)-tetraphosphatase (symmetrical) activity"/>
    <property type="evidence" value="ECO:0007669"/>
    <property type="project" value="UniProtKB-UniRule"/>
</dbReference>
<dbReference type="NCBIfam" id="TIGR00668">
    <property type="entry name" value="apaH"/>
    <property type="match status" value="1"/>
</dbReference>
<feature type="domain" description="Calcineurin-like phosphoesterase" evidence="6">
    <location>
        <begin position="4"/>
        <end position="122"/>
    </location>
</feature>
<comment type="function">
    <text evidence="1 5">Hydrolyzes diadenosine 5',5'''-P1,P4-tetraphosphate to yield ADP.</text>
</comment>
<evidence type="ECO:0000313" key="7">
    <source>
        <dbReference type="EMBL" id="EXI66369.1"/>
    </source>
</evidence>
<evidence type="ECO:0000313" key="8">
    <source>
        <dbReference type="Proteomes" id="UP000020218"/>
    </source>
</evidence>
<dbReference type="PATRIC" id="fig|1454001.3.peg.2775"/>